<dbReference type="SUPFAM" id="SSF54786">
    <property type="entry name" value="YcfA/nrd intein domain"/>
    <property type="match status" value="1"/>
</dbReference>
<evidence type="ECO:0000256" key="3">
    <source>
        <dbReference type="ARBA" id="ARBA00022759"/>
    </source>
</evidence>
<dbReference type="OrthoDB" id="7619at2157"/>
<dbReference type="EMBL" id="QKNX01000003">
    <property type="protein sequence ID" value="TKR25697.1"/>
    <property type="molecule type" value="Genomic_DNA"/>
</dbReference>
<keyword evidence="6" id="KW-0346">Stress response</keyword>
<evidence type="ECO:0000256" key="5">
    <source>
        <dbReference type="ARBA" id="ARBA00022884"/>
    </source>
</evidence>
<dbReference type="InterPro" id="IPR012933">
    <property type="entry name" value="HicA_mRNA_interferase"/>
</dbReference>
<evidence type="ECO:0000256" key="1">
    <source>
        <dbReference type="ARBA" id="ARBA00022649"/>
    </source>
</evidence>
<organism evidence="7 8">
    <name type="scientific">Natronomonas salsuginis</name>
    <dbReference type="NCBI Taxonomy" id="2217661"/>
    <lineage>
        <taxon>Archaea</taxon>
        <taxon>Methanobacteriati</taxon>
        <taxon>Methanobacteriota</taxon>
        <taxon>Stenosarchaea group</taxon>
        <taxon>Halobacteria</taxon>
        <taxon>Halobacteriales</taxon>
        <taxon>Natronomonadaceae</taxon>
        <taxon>Natronomonas</taxon>
    </lineage>
</organism>
<keyword evidence="1" id="KW-1277">Toxin-antitoxin system</keyword>
<evidence type="ECO:0000256" key="2">
    <source>
        <dbReference type="ARBA" id="ARBA00022722"/>
    </source>
</evidence>
<keyword evidence="8" id="KW-1185">Reference proteome</keyword>
<dbReference type="Gene3D" id="3.30.920.30">
    <property type="entry name" value="Hypothetical protein"/>
    <property type="match status" value="1"/>
</dbReference>
<evidence type="ECO:0000313" key="8">
    <source>
        <dbReference type="Proteomes" id="UP000308037"/>
    </source>
</evidence>
<dbReference type="GO" id="GO:0004519">
    <property type="term" value="F:endonuclease activity"/>
    <property type="evidence" value="ECO:0007669"/>
    <property type="project" value="UniProtKB-KW"/>
</dbReference>
<gene>
    <name evidence="7" type="ORF">DM868_09820</name>
</gene>
<sequence>MSRQRFTGEEIVKALTKMGFVPVDRTGSHFKLRYIHSETEEVRNVTVPMGGEIPPGTLRSIADQCGADDFHAWCEWIDTHA</sequence>
<dbReference type="GO" id="GO:0003729">
    <property type="term" value="F:mRNA binding"/>
    <property type="evidence" value="ECO:0007669"/>
    <property type="project" value="InterPro"/>
</dbReference>
<keyword evidence="5" id="KW-0694">RNA-binding</keyword>
<accession>A0A4U5JDJ6</accession>
<keyword evidence="2" id="KW-0540">Nuclease</keyword>
<dbReference type="Proteomes" id="UP000308037">
    <property type="component" value="Unassembled WGS sequence"/>
</dbReference>
<evidence type="ECO:0000256" key="6">
    <source>
        <dbReference type="ARBA" id="ARBA00023016"/>
    </source>
</evidence>
<keyword evidence="4" id="KW-0378">Hydrolase</keyword>
<dbReference type="AlphaFoldDB" id="A0A4U5JDJ6"/>
<dbReference type="Pfam" id="PF07927">
    <property type="entry name" value="HicA_toxin"/>
    <property type="match status" value="1"/>
</dbReference>
<evidence type="ECO:0000256" key="4">
    <source>
        <dbReference type="ARBA" id="ARBA00022801"/>
    </source>
</evidence>
<dbReference type="GO" id="GO:0016787">
    <property type="term" value="F:hydrolase activity"/>
    <property type="evidence" value="ECO:0007669"/>
    <property type="project" value="UniProtKB-KW"/>
</dbReference>
<dbReference type="InterPro" id="IPR038570">
    <property type="entry name" value="HicA_sf"/>
</dbReference>
<reference evidence="7 8" key="1">
    <citation type="submission" date="2019-04" db="EMBL/GenBank/DDBJ databases">
        <title>Natronomonas sp. F20-122 a newhaloarchaeon isolated from a saline saltern of Isla Bacuta, Huelva, Spain.</title>
        <authorList>
            <person name="Duran-Viseras A."/>
            <person name="Sanchez-Porro C."/>
            <person name="Ventosa A."/>
        </authorList>
    </citation>
    <scope>NUCLEOTIDE SEQUENCE [LARGE SCALE GENOMIC DNA]</scope>
    <source>
        <strain evidence="7 8">F20-122</strain>
    </source>
</reference>
<proteinExistence type="predicted"/>
<evidence type="ECO:0000313" key="7">
    <source>
        <dbReference type="EMBL" id="TKR25697.1"/>
    </source>
</evidence>
<keyword evidence="3" id="KW-0255">Endonuclease</keyword>
<name>A0A4U5JDJ6_9EURY</name>
<comment type="caution">
    <text evidence="7">The sequence shown here is derived from an EMBL/GenBank/DDBJ whole genome shotgun (WGS) entry which is preliminary data.</text>
</comment>
<protein>
    <submittedName>
        <fullName evidence="7">Type II toxin-antitoxin system HicA family toxin</fullName>
    </submittedName>
</protein>
<dbReference type="RefSeq" id="WP_137276704.1">
    <property type="nucleotide sequence ID" value="NZ_QKNX01000003.1"/>
</dbReference>